<evidence type="ECO:0000256" key="3">
    <source>
        <dbReference type="ARBA" id="ARBA00022598"/>
    </source>
</evidence>
<dbReference type="AlphaFoldDB" id="A0A0R2NI51"/>
<evidence type="ECO:0000313" key="11">
    <source>
        <dbReference type="Proteomes" id="UP000051249"/>
    </source>
</evidence>
<comment type="domain">
    <text evidence="8">The N-terminal region contains the highly conserved SGGXDS motif, predicted to be a P-loop motif involved in ATP binding.</text>
</comment>
<feature type="domain" description="Lysidine-tRNA(Ile) synthetase C-terminal" evidence="9">
    <location>
        <begin position="380"/>
        <end position="447"/>
    </location>
</feature>
<dbReference type="InterPro" id="IPR012796">
    <property type="entry name" value="Lysidine-tRNA-synth_C"/>
</dbReference>
<keyword evidence="6 8" id="KW-0067">ATP-binding</keyword>
<accession>A0A0R2NI51</accession>
<dbReference type="OrthoDB" id="9807403at2"/>
<dbReference type="GO" id="GO:0032267">
    <property type="term" value="F:tRNA(Ile)-lysidine synthase activity"/>
    <property type="evidence" value="ECO:0007669"/>
    <property type="project" value="UniProtKB-EC"/>
</dbReference>
<evidence type="ECO:0000313" key="10">
    <source>
        <dbReference type="EMBL" id="KRO23379.1"/>
    </source>
</evidence>
<evidence type="ECO:0000256" key="1">
    <source>
        <dbReference type="ARBA" id="ARBA00004496"/>
    </source>
</evidence>
<comment type="similarity">
    <text evidence="8">Belongs to the tRNA(Ile)-lysidine synthase family.</text>
</comment>
<evidence type="ECO:0000256" key="6">
    <source>
        <dbReference type="ARBA" id="ARBA00022840"/>
    </source>
</evidence>
<gene>
    <name evidence="8" type="primary">tilS</name>
    <name evidence="10" type="ORF">IV88_GL001015</name>
</gene>
<dbReference type="InterPro" id="IPR014729">
    <property type="entry name" value="Rossmann-like_a/b/a_fold"/>
</dbReference>
<comment type="subcellular location">
    <subcellularLocation>
        <location evidence="1 8">Cytoplasm</location>
    </subcellularLocation>
</comment>
<dbReference type="SUPFAM" id="SSF56037">
    <property type="entry name" value="PheT/TilS domain"/>
    <property type="match status" value="1"/>
</dbReference>
<evidence type="ECO:0000256" key="5">
    <source>
        <dbReference type="ARBA" id="ARBA00022741"/>
    </source>
</evidence>
<sequence>MKNINQLGLGIYQDFQLNSKDTIVVAVSGGVDSMTLVTALVSLDTTQRPKIILAHINHQLREQSTEEEAYLRQWSRQHSVIMETIKWPMDNHPEYGVENAARQFRYKFFTEIVQKYHARYLFTAHNADDQAETFLMRLVRGGRLSELTGIAVKRDFTPDTVLGRPLLEYAKADLKRIAQGNNIQWFEDETNQTNDYLRNRMRHNVVPQLKSENKQFLQHLADYQNQIATDNELIETILKEKIQQISLESKFDLEEYQKQSEAWRLKILATINERMTSNVELKRQLVKDQDQFLMGETSQGSLDVGQGWLLQKTYDTFDFKNEVPETVKSNDQLMERVLVLNHWFNMNSDQQIMVTDQPISVNDHLIAKMELTANQIQLPLLLKPALSSIQFSLKGGGHKSVRRELIDQKISNDHRSEFLAIFDQNDQLIWVPNLRKNWLTNTFQPELKKYTVVLKSQGD</sequence>
<dbReference type="HAMAP" id="MF_01161">
    <property type="entry name" value="tRNA_Ile_lys_synt"/>
    <property type="match status" value="1"/>
</dbReference>
<evidence type="ECO:0000256" key="7">
    <source>
        <dbReference type="ARBA" id="ARBA00048539"/>
    </source>
</evidence>
<keyword evidence="11" id="KW-1185">Reference proteome</keyword>
<comment type="caution">
    <text evidence="10">The sequence shown here is derived from an EMBL/GenBank/DDBJ whole genome shotgun (WGS) entry which is preliminary data.</text>
</comment>
<keyword evidence="3 8" id="KW-0436">Ligase</keyword>
<protein>
    <recommendedName>
        <fullName evidence="8">tRNA(Ile)-lysidine synthase</fullName>
        <ecNumber evidence="8">6.3.4.19</ecNumber>
    </recommendedName>
    <alternativeName>
        <fullName evidence="8">tRNA(Ile)-2-lysyl-cytidine synthase</fullName>
    </alternativeName>
    <alternativeName>
        <fullName evidence="8">tRNA(Ile)-lysidine synthetase</fullName>
    </alternativeName>
</protein>
<organism evidence="10 11">
    <name type="scientific">Pediococcus argentinicus</name>
    <dbReference type="NCBI Taxonomy" id="480391"/>
    <lineage>
        <taxon>Bacteria</taxon>
        <taxon>Bacillati</taxon>
        <taxon>Bacillota</taxon>
        <taxon>Bacilli</taxon>
        <taxon>Lactobacillales</taxon>
        <taxon>Lactobacillaceae</taxon>
        <taxon>Pediococcus</taxon>
    </lineage>
</organism>
<keyword evidence="2 8" id="KW-0963">Cytoplasm</keyword>
<dbReference type="Proteomes" id="UP000051249">
    <property type="component" value="Unassembled WGS sequence"/>
</dbReference>
<dbReference type="RefSeq" id="WP_057800167.1">
    <property type="nucleotide sequence ID" value="NZ_BJZZ01000029.1"/>
</dbReference>
<dbReference type="InterPro" id="IPR012094">
    <property type="entry name" value="tRNA_Ile_lys_synt"/>
</dbReference>
<dbReference type="EMBL" id="JQCQ01000030">
    <property type="protein sequence ID" value="KRO23379.1"/>
    <property type="molecule type" value="Genomic_DNA"/>
</dbReference>
<dbReference type="GO" id="GO:0006400">
    <property type="term" value="P:tRNA modification"/>
    <property type="evidence" value="ECO:0007669"/>
    <property type="project" value="UniProtKB-UniRule"/>
</dbReference>
<dbReference type="PATRIC" id="fig|480391.4.peg.1030"/>
<dbReference type="GO" id="GO:0005737">
    <property type="term" value="C:cytoplasm"/>
    <property type="evidence" value="ECO:0007669"/>
    <property type="project" value="UniProtKB-SubCell"/>
</dbReference>
<dbReference type="GO" id="GO:0005524">
    <property type="term" value="F:ATP binding"/>
    <property type="evidence" value="ECO:0007669"/>
    <property type="project" value="UniProtKB-UniRule"/>
</dbReference>
<feature type="binding site" evidence="8">
    <location>
        <begin position="28"/>
        <end position="33"/>
    </location>
    <ligand>
        <name>ATP</name>
        <dbReference type="ChEBI" id="CHEBI:30616"/>
    </ligand>
</feature>
<dbReference type="PANTHER" id="PTHR43033">
    <property type="entry name" value="TRNA(ILE)-LYSIDINE SYNTHASE-RELATED"/>
    <property type="match status" value="1"/>
</dbReference>
<keyword evidence="4 8" id="KW-0819">tRNA processing</keyword>
<dbReference type="NCBIfam" id="TIGR02432">
    <property type="entry name" value="lysidine_TilS_N"/>
    <property type="match status" value="1"/>
</dbReference>
<dbReference type="SUPFAM" id="SSF52402">
    <property type="entry name" value="Adenine nucleotide alpha hydrolases-like"/>
    <property type="match status" value="1"/>
</dbReference>
<dbReference type="EC" id="6.3.4.19" evidence="8"/>
<name>A0A0R2NI51_9LACO</name>
<evidence type="ECO:0000259" key="9">
    <source>
        <dbReference type="SMART" id="SM00977"/>
    </source>
</evidence>
<dbReference type="CDD" id="cd01992">
    <property type="entry name" value="TilS_N"/>
    <property type="match status" value="1"/>
</dbReference>
<dbReference type="Pfam" id="PF01171">
    <property type="entry name" value="ATP_bind_3"/>
    <property type="match status" value="1"/>
</dbReference>
<keyword evidence="5 8" id="KW-0547">Nucleotide-binding</keyword>
<dbReference type="InterPro" id="IPR012795">
    <property type="entry name" value="tRNA_Ile_lys_synt_N"/>
</dbReference>
<dbReference type="SMART" id="SM00977">
    <property type="entry name" value="TilS_C"/>
    <property type="match status" value="1"/>
</dbReference>
<comment type="catalytic activity">
    <reaction evidence="7 8">
        <text>cytidine(34) in tRNA(Ile2) + L-lysine + ATP = lysidine(34) in tRNA(Ile2) + AMP + diphosphate + H(+)</text>
        <dbReference type="Rhea" id="RHEA:43744"/>
        <dbReference type="Rhea" id="RHEA-COMP:10625"/>
        <dbReference type="Rhea" id="RHEA-COMP:10670"/>
        <dbReference type="ChEBI" id="CHEBI:15378"/>
        <dbReference type="ChEBI" id="CHEBI:30616"/>
        <dbReference type="ChEBI" id="CHEBI:32551"/>
        <dbReference type="ChEBI" id="CHEBI:33019"/>
        <dbReference type="ChEBI" id="CHEBI:82748"/>
        <dbReference type="ChEBI" id="CHEBI:83665"/>
        <dbReference type="ChEBI" id="CHEBI:456215"/>
        <dbReference type="EC" id="6.3.4.19"/>
    </reaction>
</comment>
<evidence type="ECO:0000256" key="2">
    <source>
        <dbReference type="ARBA" id="ARBA00022490"/>
    </source>
</evidence>
<proteinExistence type="inferred from homology"/>
<comment type="function">
    <text evidence="8">Ligates lysine onto the cytidine present at position 34 of the AUA codon-specific tRNA(Ile) that contains the anticodon CAU, in an ATP-dependent manner. Cytidine is converted to lysidine, thus changing the amino acid specificity of the tRNA from methionine to isoleucine.</text>
</comment>
<evidence type="ECO:0000256" key="4">
    <source>
        <dbReference type="ARBA" id="ARBA00022694"/>
    </source>
</evidence>
<evidence type="ECO:0000256" key="8">
    <source>
        <dbReference type="HAMAP-Rule" id="MF_01161"/>
    </source>
</evidence>
<reference evidence="10 11" key="1">
    <citation type="journal article" date="2015" name="Genome Announc.">
        <title>Expanding the biotechnology potential of lactobacilli through comparative genomics of 213 strains and associated genera.</title>
        <authorList>
            <person name="Sun Z."/>
            <person name="Harris H.M."/>
            <person name="McCann A."/>
            <person name="Guo C."/>
            <person name="Argimon S."/>
            <person name="Zhang W."/>
            <person name="Yang X."/>
            <person name="Jeffery I.B."/>
            <person name="Cooney J.C."/>
            <person name="Kagawa T.F."/>
            <person name="Liu W."/>
            <person name="Song Y."/>
            <person name="Salvetti E."/>
            <person name="Wrobel A."/>
            <person name="Rasinkangas P."/>
            <person name="Parkhill J."/>
            <person name="Rea M.C."/>
            <person name="O'Sullivan O."/>
            <person name="Ritari J."/>
            <person name="Douillard F.P."/>
            <person name="Paul Ross R."/>
            <person name="Yang R."/>
            <person name="Briner A.E."/>
            <person name="Felis G.E."/>
            <person name="de Vos W.M."/>
            <person name="Barrangou R."/>
            <person name="Klaenhammer T.R."/>
            <person name="Caufield P.W."/>
            <person name="Cui Y."/>
            <person name="Zhang H."/>
            <person name="O'Toole P.W."/>
        </authorList>
    </citation>
    <scope>NUCLEOTIDE SEQUENCE [LARGE SCALE GENOMIC DNA]</scope>
    <source>
        <strain evidence="10 11">DSM 23026</strain>
    </source>
</reference>
<dbReference type="Gene3D" id="3.40.50.620">
    <property type="entry name" value="HUPs"/>
    <property type="match status" value="1"/>
</dbReference>
<dbReference type="InterPro" id="IPR011063">
    <property type="entry name" value="TilS/TtcA_N"/>
</dbReference>
<dbReference type="PANTHER" id="PTHR43033:SF1">
    <property type="entry name" value="TRNA(ILE)-LYSIDINE SYNTHASE-RELATED"/>
    <property type="match status" value="1"/>
</dbReference>